<accession>A0A0C9QBM6</accession>
<evidence type="ECO:0000256" key="2">
    <source>
        <dbReference type="SAM" id="Phobius"/>
    </source>
</evidence>
<keyword evidence="2" id="KW-0812">Transmembrane</keyword>
<feature type="transmembrane region" description="Helical" evidence="2">
    <location>
        <begin position="42"/>
        <end position="59"/>
    </location>
</feature>
<feature type="region of interest" description="Disordered" evidence="1">
    <location>
        <begin position="81"/>
        <end position="141"/>
    </location>
</feature>
<proteinExistence type="predicted"/>
<protein>
    <submittedName>
        <fullName evidence="3">Dph1 protein</fullName>
    </submittedName>
</protein>
<sequence length="141" mass="16046">MSDCEGIPLFWLLFLLFGRKIWMMSIQLFRCMLIMSGDLGEMLSHSPFCLFIYLSYWVMDFFANLSLQSTIWNESKGRLMQALSPPASPKRAGSPDGSCGSNDDDHTSPPPKKAGRYEFSQPSHYLSDDYSDDEESNLHSK</sequence>
<feature type="transmembrane region" description="Helical" evidence="2">
    <location>
        <begin position="6"/>
        <end position="22"/>
    </location>
</feature>
<reference evidence="3" key="1">
    <citation type="submission" date="2015-01" db="EMBL/GenBank/DDBJ databases">
        <title>Transcriptome Assembly of Fopius arisanus.</title>
        <authorList>
            <person name="Geib S."/>
        </authorList>
    </citation>
    <scope>NUCLEOTIDE SEQUENCE</scope>
</reference>
<name>A0A0C9QBM6_9HYME</name>
<organism evidence="3">
    <name type="scientific">Fopius arisanus</name>
    <dbReference type="NCBI Taxonomy" id="64838"/>
    <lineage>
        <taxon>Eukaryota</taxon>
        <taxon>Metazoa</taxon>
        <taxon>Ecdysozoa</taxon>
        <taxon>Arthropoda</taxon>
        <taxon>Hexapoda</taxon>
        <taxon>Insecta</taxon>
        <taxon>Pterygota</taxon>
        <taxon>Neoptera</taxon>
        <taxon>Endopterygota</taxon>
        <taxon>Hymenoptera</taxon>
        <taxon>Apocrita</taxon>
        <taxon>Ichneumonoidea</taxon>
        <taxon>Braconidae</taxon>
        <taxon>Opiinae</taxon>
        <taxon>Fopius</taxon>
    </lineage>
</organism>
<keyword evidence="2" id="KW-0472">Membrane</keyword>
<evidence type="ECO:0000313" key="3">
    <source>
        <dbReference type="EMBL" id="JAG70421.1"/>
    </source>
</evidence>
<dbReference type="AlphaFoldDB" id="A0A0C9QBM6"/>
<gene>
    <name evidence="3" type="primary">Dph1</name>
    <name evidence="3" type="ORF">g.29956</name>
</gene>
<evidence type="ECO:0000256" key="1">
    <source>
        <dbReference type="SAM" id="MobiDB-lite"/>
    </source>
</evidence>
<keyword evidence="2" id="KW-1133">Transmembrane helix</keyword>
<dbReference type="EMBL" id="GBYB01000654">
    <property type="protein sequence ID" value="JAG70421.1"/>
    <property type="molecule type" value="Transcribed_RNA"/>
</dbReference>